<dbReference type="InterPro" id="IPR015797">
    <property type="entry name" value="NUDIX_hydrolase-like_dom_sf"/>
</dbReference>
<sequence>MSVYGAICLDQFSNVLLVRGRVSQKWSFPKGHANAGEPPIECAKRELYEEAGIRYDGRESGYYTMKGGSYFVFHINFLCFLRVNDTVEIDEVAWWPLSDLPRRTNIDVSIFKSHLRTLPTALHRNYSYSDDSKNKITDILQKLR</sequence>
<dbReference type="PROSITE" id="PS00893">
    <property type="entry name" value="NUDIX_BOX"/>
    <property type="match status" value="1"/>
</dbReference>
<name>A0A6C0L959_9ZZZZ</name>
<accession>A0A6C0L959</accession>
<feature type="domain" description="Nudix hydrolase" evidence="2">
    <location>
        <begin position="1"/>
        <end position="119"/>
    </location>
</feature>
<dbReference type="PANTHER" id="PTHR23114">
    <property type="entry name" value="M7GPPPN-MRNA HYDROLASE"/>
    <property type="match status" value="1"/>
</dbReference>
<dbReference type="Pfam" id="PF00293">
    <property type="entry name" value="NUDIX"/>
    <property type="match status" value="1"/>
</dbReference>
<keyword evidence="1" id="KW-0378">Hydrolase</keyword>
<dbReference type="PANTHER" id="PTHR23114:SF17">
    <property type="entry name" value="M7GPPPN-MRNA HYDROLASE"/>
    <property type="match status" value="1"/>
</dbReference>
<dbReference type="GO" id="GO:0005737">
    <property type="term" value="C:cytoplasm"/>
    <property type="evidence" value="ECO:0007669"/>
    <property type="project" value="TreeGrafter"/>
</dbReference>
<reference evidence="3" key="1">
    <citation type="journal article" date="2020" name="Nature">
        <title>Giant virus diversity and host interactions through global metagenomics.</title>
        <authorList>
            <person name="Schulz F."/>
            <person name="Roux S."/>
            <person name="Paez-Espino D."/>
            <person name="Jungbluth S."/>
            <person name="Walsh D.A."/>
            <person name="Denef V.J."/>
            <person name="McMahon K.D."/>
            <person name="Konstantinidis K.T."/>
            <person name="Eloe-Fadrosh E.A."/>
            <person name="Kyrpides N.C."/>
            <person name="Woyke T."/>
        </authorList>
    </citation>
    <scope>NUCLEOTIDE SEQUENCE</scope>
    <source>
        <strain evidence="3">GVMAG-M-3300027759-16</strain>
    </source>
</reference>
<dbReference type="SUPFAM" id="SSF55811">
    <property type="entry name" value="Nudix"/>
    <property type="match status" value="1"/>
</dbReference>
<dbReference type="EMBL" id="MN740437">
    <property type="protein sequence ID" value="QHU26241.1"/>
    <property type="molecule type" value="Genomic_DNA"/>
</dbReference>
<dbReference type="InterPro" id="IPR020084">
    <property type="entry name" value="NUDIX_hydrolase_CS"/>
</dbReference>
<dbReference type="Gene3D" id="3.90.79.10">
    <property type="entry name" value="Nucleoside Triphosphate Pyrophosphohydrolase"/>
    <property type="match status" value="1"/>
</dbReference>
<dbReference type="InterPro" id="IPR000086">
    <property type="entry name" value="NUDIX_hydrolase_dom"/>
</dbReference>
<dbReference type="PROSITE" id="PS51462">
    <property type="entry name" value="NUDIX"/>
    <property type="match status" value="1"/>
</dbReference>
<dbReference type="GO" id="GO:0016787">
    <property type="term" value="F:hydrolase activity"/>
    <property type="evidence" value="ECO:0007669"/>
    <property type="project" value="UniProtKB-KW"/>
</dbReference>
<evidence type="ECO:0000313" key="3">
    <source>
        <dbReference type="EMBL" id="QHU26241.1"/>
    </source>
</evidence>
<protein>
    <recommendedName>
        <fullName evidence="2">Nudix hydrolase domain-containing protein</fullName>
    </recommendedName>
</protein>
<organism evidence="3">
    <name type="scientific">viral metagenome</name>
    <dbReference type="NCBI Taxonomy" id="1070528"/>
    <lineage>
        <taxon>unclassified sequences</taxon>
        <taxon>metagenomes</taxon>
        <taxon>organismal metagenomes</taxon>
    </lineage>
</organism>
<dbReference type="AlphaFoldDB" id="A0A6C0L959"/>
<proteinExistence type="predicted"/>
<evidence type="ECO:0000259" key="2">
    <source>
        <dbReference type="PROSITE" id="PS51462"/>
    </source>
</evidence>
<evidence type="ECO:0000256" key="1">
    <source>
        <dbReference type="ARBA" id="ARBA00022801"/>
    </source>
</evidence>